<dbReference type="NCBIfam" id="NF038403">
    <property type="entry name" value="perm_prefix_1"/>
    <property type="match status" value="1"/>
</dbReference>
<dbReference type="OrthoDB" id="5187995at2"/>
<dbReference type="RefSeq" id="WP_141979095.1">
    <property type="nucleotide sequence ID" value="NZ_VFPP01000001.1"/>
</dbReference>
<feature type="transmembrane region" description="Helical" evidence="1">
    <location>
        <begin position="130"/>
        <end position="149"/>
    </location>
</feature>
<dbReference type="InterPro" id="IPR047928">
    <property type="entry name" value="Perm_prefix_1"/>
</dbReference>
<gene>
    <name evidence="2" type="ORF">FHX81_3444</name>
</gene>
<dbReference type="Pfam" id="PF22564">
    <property type="entry name" value="HAAS"/>
    <property type="match status" value="1"/>
</dbReference>
<keyword evidence="1" id="KW-1133">Transmembrane helix</keyword>
<proteinExistence type="predicted"/>
<feature type="transmembrane region" description="Helical" evidence="1">
    <location>
        <begin position="161"/>
        <end position="187"/>
    </location>
</feature>
<dbReference type="AlphaFoldDB" id="A0A543JE18"/>
<evidence type="ECO:0000313" key="3">
    <source>
        <dbReference type="Proteomes" id="UP000316628"/>
    </source>
</evidence>
<dbReference type="EMBL" id="VFPP01000001">
    <property type="protein sequence ID" value="TQM81083.1"/>
    <property type="molecule type" value="Genomic_DNA"/>
</dbReference>
<keyword evidence="3" id="KW-1185">Reference proteome</keyword>
<accession>A0A543JE18</accession>
<evidence type="ECO:0000256" key="1">
    <source>
        <dbReference type="SAM" id="Phobius"/>
    </source>
</evidence>
<sequence>MAGAGVIDEYVTALDRRLRGPDPVKDDLLAEARDSLHDAAAAHRDRGLGEEAAQRRAVAEFGPVTTIAREYQGLLGLAYGARTLRSVLLVVPLAYVMWELNRRFWIGEWQDFDAPPPDWYLLVARFTDTSAWFVAGAAVLALLVGRRLARAAVSTATLARLAGVVAVVAVGVSLLGNVAILAATAYLDAARLLLSPPVTAATVVSLVIALRLAVLARRCVVFSSV</sequence>
<comment type="caution">
    <text evidence="2">The sequence shown here is derived from an EMBL/GenBank/DDBJ whole genome shotgun (WGS) entry which is preliminary data.</text>
</comment>
<protein>
    <submittedName>
        <fullName evidence="2">Uncharacterized protein</fullName>
    </submittedName>
</protein>
<organism evidence="2 3">
    <name type="scientific">Saccharothrix saharensis</name>
    <dbReference type="NCBI Taxonomy" id="571190"/>
    <lineage>
        <taxon>Bacteria</taxon>
        <taxon>Bacillati</taxon>
        <taxon>Actinomycetota</taxon>
        <taxon>Actinomycetes</taxon>
        <taxon>Pseudonocardiales</taxon>
        <taxon>Pseudonocardiaceae</taxon>
        <taxon>Saccharothrix</taxon>
    </lineage>
</organism>
<keyword evidence="1" id="KW-0472">Membrane</keyword>
<dbReference type="Proteomes" id="UP000316628">
    <property type="component" value="Unassembled WGS sequence"/>
</dbReference>
<keyword evidence="1" id="KW-0812">Transmembrane</keyword>
<name>A0A543JE18_9PSEU</name>
<feature type="transmembrane region" description="Helical" evidence="1">
    <location>
        <begin position="193"/>
        <end position="214"/>
    </location>
</feature>
<evidence type="ECO:0000313" key="2">
    <source>
        <dbReference type="EMBL" id="TQM81083.1"/>
    </source>
</evidence>
<reference evidence="2 3" key="1">
    <citation type="submission" date="2019-06" db="EMBL/GenBank/DDBJ databases">
        <title>Sequencing the genomes of 1000 actinobacteria strains.</title>
        <authorList>
            <person name="Klenk H.-P."/>
        </authorList>
    </citation>
    <scope>NUCLEOTIDE SEQUENCE [LARGE SCALE GENOMIC DNA]</scope>
    <source>
        <strain evidence="2 3">DSM 45456</strain>
    </source>
</reference>